<dbReference type="EMBL" id="JBHUEA010000002">
    <property type="protein sequence ID" value="MFD1720193.1"/>
    <property type="molecule type" value="Genomic_DNA"/>
</dbReference>
<keyword evidence="3" id="KW-1185">Reference proteome</keyword>
<feature type="transmembrane region" description="Helical" evidence="1">
    <location>
        <begin position="171"/>
        <end position="190"/>
    </location>
</feature>
<feature type="transmembrane region" description="Helical" evidence="1">
    <location>
        <begin position="482"/>
        <end position="503"/>
    </location>
</feature>
<name>A0ABW4LBF4_9MICO</name>
<organism evidence="2 3">
    <name type="scientific">Amnibacterium endophyticum</name>
    <dbReference type="NCBI Taxonomy" id="2109337"/>
    <lineage>
        <taxon>Bacteria</taxon>
        <taxon>Bacillati</taxon>
        <taxon>Actinomycetota</taxon>
        <taxon>Actinomycetes</taxon>
        <taxon>Micrococcales</taxon>
        <taxon>Microbacteriaceae</taxon>
        <taxon>Amnibacterium</taxon>
    </lineage>
</organism>
<feature type="transmembrane region" description="Helical" evidence="1">
    <location>
        <begin position="59"/>
        <end position="78"/>
    </location>
</feature>
<keyword evidence="1" id="KW-1133">Transmembrane helix</keyword>
<proteinExistence type="predicted"/>
<evidence type="ECO:0000313" key="2">
    <source>
        <dbReference type="EMBL" id="MFD1720193.1"/>
    </source>
</evidence>
<dbReference type="Proteomes" id="UP001597347">
    <property type="component" value="Unassembled WGS sequence"/>
</dbReference>
<feature type="transmembrane region" description="Helical" evidence="1">
    <location>
        <begin position="375"/>
        <end position="397"/>
    </location>
</feature>
<accession>A0ABW4LBF4</accession>
<feature type="transmembrane region" description="Helical" evidence="1">
    <location>
        <begin position="304"/>
        <end position="323"/>
    </location>
</feature>
<feature type="transmembrane region" description="Helical" evidence="1">
    <location>
        <begin position="234"/>
        <end position="254"/>
    </location>
</feature>
<comment type="caution">
    <text evidence="2">The sequence shown here is derived from an EMBL/GenBank/DDBJ whole genome shotgun (WGS) entry which is preliminary data.</text>
</comment>
<reference evidence="3" key="1">
    <citation type="journal article" date="2019" name="Int. J. Syst. Evol. Microbiol.">
        <title>The Global Catalogue of Microorganisms (GCM) 10K type strain sequencing project: providing services to taxonomists for standard genome sequencing and annotation.</title>
        <authorList>
            <consortium name="The Broad Institute Genomics Platform"/>
            <consortium name="The Broad Institute Genome Sequencing Center for Infectious Disease"/>
            <person name="Wu L."/>
            <person name="Ma J."/>
        </authorList>
    </citation>
    <scope>NUCLEOTIDE SEQUENCE [LARGE SCALE GENOMIC DNA]</scope>
    <source>
        <strain evidence="3">CGMCC 1.12471</strain>
    </source>
</reference>
<keyword evidence="1" id="KW-0812">Transmembrane</keyword>
<gene>
    <name evidence="2" type="ORF">ACFSBI_01405</name>
</gene>
<evidence type="ECO:0000313" key="3">
    <source>
        <dbReference type="Proteomes" id="UP001597347"/>
    </source>
</evidence>
<keyword evidence="1" id="KW-0472">Membrane</keyword>
<dbReference type="RefSeq" id="WP_377931400.1">
    <property type="nucleotide sequence ID" value="NZ_JBHUEA010000002.1"/>
</dbReference>
<feature type="transmembrane region" description="Helical" evidence="1">
    <location>
        <begin position="449"/>
        <end position="476"/>
    </location>
</feature>
<feature type="transmembrane region" description="Helical" evidence="1">
    <location>
        <begin position="21"/>
        <end position="47"/>
    </location>
</feature>
<evidence type="ECO:0000256" key="1">
    <source>
        <dbReference type="SAM" id="Phobius"/>
    </source>
</evidence>
<feature type="transmembrane region" description="Helical" evidence="1">
    <location>
        <begin position="133"/>
        <end position="159"/>
    </location>
</feature>
<feature type="transmembrane region" description="Helical" evidence="1">
    <location>
        <begin position="403"/>
        <end position="428"/>
    </location>
</feature>
<feature type="transmembrane region" description="Helical" evidence="1">
    <location>
        <begin position="99"/>
        <end position="127"/>
    </location>
</feature>
<protein>
    <submittedName>
        <fullName evidence="2">ABC transporter permease</fullName>
    </submittedName>
</protein>
<sequence>MTRRLVMLKLRLLAGQLRRSPWQVVGLVLLLVYGIGVTGLLVALLVALRYAPLRLATDVVVGGGSLAVLGFALVPLLIGVDDTLDPRRFALFGLDRTRLAIGLAVAAVVGVPGVALSVIALATVATWSRTPGAVLTALVAAPLTVLLCVLAGRCAAALAGLLLSTRRTREAVSAAGVVALVLLGPAFALLSNADLGPDAAATLQHVTAVLGWTPLGATWAAPAAVAAGSTAEGLLRLVIGLVVVLLLAVAWRALVGRAVSSPARTAPPQTVTGLGWFGRLPGTPLGAVAARSTTYWARDVRYRVSALIVPITPVALVLVLGFAGVPGPTLALLPVPVVALFAGWTTHNDIAYDHTAVWLHVAAGVRGTADRLGRLAPVLAVGSPLIVIGAIVCGVLAGDPVVAAALIGTSGCLFLSGAGLGAVTSALAPYPVPRPGASPFQQPNSAGGAAALVQSALFLGQLVLSAPALVLGLVGVRGGGDGWLWASLVVGLGVGALVLVVGTRIGGRVFDRRGPEILAAALRA</sequence>